<dbReference type="RefSeq" id="XP_056785676.1">
    <property type="nucleotide sequence ID" value="XM_056939181.1"/>
</dbReference>
<reference evidence="2" key="2">
    <citation type="journal article" date="2023" name="IMA Fungus">
        <title>Comparative genomic study of the Penicillium genus elucidates a diverse pangenome and 15 lateral gene transfer events.</title>
        <authorList>
            <person name="Petersen C."/>
            <person name="Sorensen T."/>
            <person name="Nielsen M.R."/>
            <person name="Sondergaard T.E."/>
            <person name="Sorensen J.L."/>
            <person name="Fitzpatrick D.A."/>
            <person name="Frisvad J.C."/>
            <person name="Nielsen K.L."/>
        </authorList>
    </citation>
    <scope>NUCLEOTIDE SEQUENCE</scope>
    <source>
        <strain evidence="2">IBT 30728</strain>
    </source>
</reference>
<sequence>MHGAAESIFAAQSRDLRDDNSARLVWSALSPNIVPEHAATQVPLSSRGARPINKYCGLGASLTQSNLRHTELKSPDWSSKDSGSNKIDVQQRSMEQAANSANQLKETNTPLPAGS</sequence>
<organism evidence="2 3">
    <name type="scientific">Penicillium diatomitis</name>
    <dbReference type="NCBI Taxonomy" id="2819901"/>
    <lineage>
        <taxon>Eukaryota</taxon>
        <taxon>Fungi</taxon>
        <taxon>Dikarya</taxon>
        <taxon>Ascomycota</taxon>
        <taxon>Pezizomycotina</taxon>
        <taxon>Eurotiomycetes</taxon>
        <taxon>Eurotiomycetidae</taxon>
        <taxon>Eurotiales</taxon>
        <taxon>Aspergillaceae</taxon>
        <taxon>Penicillium</taxon>
    </lineage>
</organism>
<dbReference type="EMBL" id="JAPWDQ010000019">
    <property type="protein sequence ID" value="KAJ5466630.1"/>
    <property type="molecule type" value="Genomic_DNA"/>
</dbReference>
<feature type="compositionally biased region" description="Polar residues" evidence="1">
    <location>
        <begin position="76"/>
        <end position="115"/>
    </location>
</feature>
<comment type="caution">
    <text evidence="2">The sequence shown here is derived from an EMBL/GenBank/DDBJ whole genome shotgun (WGS) entry which is preliminary data.</text>
</comment>
<evidence type="ECO:0000313" key="2">
    <source>
        <dbReference type="EMBL" id="KAJ5466630.1"/>
    </source>
</evidence>
<name>A0A9X0BJ12_9EURO</name>
<dbReference type="GeneID" id="81629431"/>
<reference evidence="2" key="1">
    <citation type="submission" date="2022-12" db="EMBL/GenBank/DDBJ databases">
        <authorList>
            <person name="Petersen C."/>
        </authorList>
    </citation>
    <scope>NUCLEOTIDE SEQUENCE</scope>
    <source>
        <strain evidence="2">IBT 30728</strain>
    </source>
</reference>
<evidence type="ECO:0000256" key="1">
    <source>
        <dbReference type="SAM" id="MobiDB-lite"/>
    </source>
</evidence>
<protein>
    <submittedName>
        <fullName evidence="2">Uncharacterized protein</fullName>
    </submittedName>
</protein>
<dbReference type="Proteomes" id="UP001148312">
    <property type="component" value="Unassembled WGS sequence"/>
</dbReference>
<dbReference type="AlphaFoldDB" id="A0A9X0BJ12"/>
<evidence type="ECO:0000313" key="3">
    <source>
        <dbReference type="Proteomes" id="UP001148312"/>
    </source>
</evidence>
<keyword evidence="3" id="KW-1185">Reference proteome</keyword>
<proteinExistence type="predicted"/>
<feature type="region of interest" description="Disordered" evidence="1">
    <location>
        <begin position="69"/>
        <end position="115"/>
    </location>
</feature>
<gene>
    <name evidence="2" type="ORF">N7539_009586</name>
</gene>
<accession>A0A9X0BJ12</accession>